<comment type="caution">
    <text evidence="5">The sequence shown here is derived from an EMBL/GenBank/DDBJ whole genome shotgun (WGS) entry which is preliminary data.</text>
</comment>
<dbReference type="Proteomes" id="UP000308549">
    <property type="component" value="Unassembled WGS sequence"/>
</dbReference>
<proteinExistence type="inferred from homology"/>
<name>A0A4U0TPJ1_9PEZI</name>
<dbReference type="OrthoDB" id="407658at2759"/>
<keyword evidence="4" id="KW-0472">Membrane</keyword>
<dbReference type="GO" id="GO:0000139">
    <property type="term" value="C:Golgi membrane"/>
    <property type="evidence" value="ECO:0007669"/>
    <property type="project" value="TreeGrafter"/>
</dbReference>
<accession>A0A4U0TPJ1</accession>
<keyword evidence="4" id="KW-0812">Transmembrane</keyword>
<sequence>MLAGAGGSASQVHKQLRNIVFAAAVVVTLFILLQSFHIGTHEIQHTTSQSLQVINSFTPTAWRRPTSKVTKVTALFGEENEIYEAAIRSHEEHNRLHNYPIRILRERIINNFWSKPAYLLSLVIEELAKPPSTRSAWLVWFGPDIILLNPHIPLELFLPPPDFPNLHFIGTHDPTGLNTGIFFLSVSEWSVNLLIDVLALPKTSSSSSSPSLASATDKDQAALQQTLTLPAYRAAVVYQPRAWFNTYQLSATHFEGHPGNLLVHFHDLDGDRWSSMSHYLAQISQPNSTWRVPLSLTTYESEVEEFWDRLRSAGTLLDESQRQFGVEGVEEKARRLGYAFHFEADVEGTMLRAMDDLKVAMGIREGEKVV</sequence>
<dbReference type="EMBL" id="NAJL01000051">
    <property type="protein sequence ID" value="TKA23766.1"/>
    <property type="molecule type" value="Genomic_DNA"/>
</dbReference>
<evidence type="ECO:0000313" key="5">
    <source>
        <dbReference type="EMBL" id="TKA23766.1"/>
    </source>
</evidence>
<keyword evidence="4" id="KW-1133">Transmembrane helix</keyword>
<keyword evidence="2" id="KW-0328">Glycosyltransferase</keyword>
<organism evidence="5 6">
    <name type="scientific">Salinomyces thailandicus</name>
    <dbReference type="NCBI Taxonomy" id="706561"/>
    <lineage>
        <taxon>Eukaryota</taxon>
        <taxon>Fungi</taxon>
        <taxon>Dikarya</taxon>
        <taxon>Ascomycota</taxon>
        <taxon>Pezizomycotina</taxon>
        <taxon>Dothideomycetes</taxon>
        <taxon>Dothideomycetidae</taxon>
        <taxon>Mycosphaerellales</taxon>
        <taxon>Teratosphaeriaceae</taxon>
        <taxon>Salinomyces</taxon>
    </lineage>
</organism>
<dbReference type="PANTHER" id="PTHR31306">
    <property type="entry name" value="ALPHA-1,6-MANNOSYLTRANSFERASE MNN11-RELATED"/>
    <property type="match status" value="1"/>
</dbReference>
<gene>
    <name evidence="5" type="ORF">B0A50_07048</name>
</gene>
<dbReference type="Pfam" id="PF05637">
    <property type="entry name" value="Glyco_transf_34"/>
    <property type="match status" value="1"/>
</dbReference>
<dbReference type="InterPro" id="IPR029044">
    <property type="entry name" value="Nucleotide-diphossugar_trans"/>
</dbReference>
<evidence type="ECO:0000256" key="1">
    <source>
        <dbReference type="ARBA" id="ARBA00005664"/>
    </source>
</evidence>
<evidence type="ECO:0000313" key="6">
    <source>
        <dbReference type="Proteomes" id="UP000308549"/>
    </source>
</evidence>
<evidence type="ECO:0000256" key="2">
    <source>
        <dbReference type="ARBA" id="ARBA00022676"/>
    </source>
</evidence>
<keyword evidence="6" id="KW-1185">Reference proteome</keyword>
<evidence type="ECO:0000256" key="3">
    <source>
        <dbReference type="ARBA" id="ARBA00022679"/>
    </source>
</evidence>
<reference evidence="5 6" key="1">
    <citation type="submission" date="2017-03" db="EMBL/GenBank/DDBJ databases">
        <title>Genomes of endolithic fungi from Antarctica.</title>
        <authorList>
            <person name="Coleine C."/>
            <person name="Masonjones S."/>
            <person name="Stajich J.E."/>
        </authorList>
    </citation>
    <scope>NUCLEOTIDE SEQUENCE [LARGE SCALE GENOMIC DNA]</scope>
    <source>
        <strain evidence="5 6">CCFEE 6315</strain>
    </source>
</reference>
<keyword evidence="3" id="KW-0808">Transferase</keyword>
<evidence type="ECO:0008006" key="7">
    <source>
        <dbReference type="Google" id="ProtNLM"/>
    </source>
</evidence>
<feature type="transmembrane region" description="Helical" evidence="4">
    <location>
        <begin position="19"/>
        <end position="39"/>
    </location>
</feature>
<dbReference type="GO" id="GO:0006487">
    <property type="term" value="P:protein N-linked glycosylation"/>
    <property type="evidence" value="ECO:0007669"/>
    <property type="project" value="TreeGrafter"/>
</dbReference>
<evidence type="ECO:0000256" key="4">
    <source>
        <dbReference type="SAM" id="Phobius"/>
    </source>
</evidence>
<dbReference type="InterPro" id="IPR008630">
    <property type="entry name" value="Glyco_trans_34"/>
</dbReference>
<dbReference type="AlphaFoldDB" id="A0A4U0TPJ1"/>
<dbReference type="GO" id="GO:0016757">
    <property type="term" value="F:glycosyltransferase activity"/>
    <property type="evidence" value="ECO:0007669"/>
    <property type="project" value="UniProtKB-KW"/>
</dbReference>
<comment type="similarity">
    <text evidence="1">Belongs to the glycosyltransferase 34 family.</text>
</comment>
<dbReference type="Gene3D" id="3.90.550.10">
    <property type="entry name" value="Spore Coat Polysaccharide Biosynthesis Protein SpsA, Chain A"/>
    <property type="match status" value="1"/>
</dbReference>
<dbReference type="PANTHER" id="PTHR31306:SF8">
    <property type="entry name" value="GLYCOSYLTRANSFERASE FAMILY 34 PROTEIN"/>
    <property type="match status" value="1"/>
</dbReference>
<protein>
    <recommendedName>
        <fullName evidence="7">Glycosyltransferase family 34 protein</fullName>
    </recommendedName>
</protein>